<keyword evidence="7" id="KW-0274">FAD</keyword>
<dbReference type="GO" id="GO:0005777">
    <property type="term" value="C:peroxisome"/>
    <property type="evidence" value="ECO:0007669"/>
    <property type="project" value="TreeGrafter"/>
</dbReference>
<protein>
    <recommendedName>
        <fullName evidence="14">Peroxisomal sarcosine oxidase</fullName>
        <ecNumber evidence="5">1.4.3.2</ecNumber>
        <ecNumber evidence="4">1.5.3.1</ecNumber>
        <ecNumber evidence="13">1.5.3.7</ecNumber>
    </recommendedName>
    <alternativeName>
        <fullName evidence="15">L-pipecolate oxidase</fullName>
    </alternativeName>
    <alternativeName>
        <fullName evidence="16">L-pipecolic acid oxidase</fullName>
    </alternativeName>
</protein>
<dbReference type="EC" id="1.5.3.1" evidence="4"/>
<dbReference type="InterPro" id="IPR036188">
    <property type="entry name" value="FAD/NAD-bd_sf"/>
</dbReference>
<organism evidence="18 19">
    <name type="scientific">Podarcis muralis</name>
    <name type="common">Wall lizard</name>
    <name type="synonym">Lacerta muralis</name>
    <dbReference type="NCBI Taxonomy" id="64176"/>
    <lineage>
        <taxon>Eukaryota</taxon>
        <taxon>Metazoa</taxon>
        <taxon>Chordata</taxon>
        <taxon>Craniata</taxon>
        <taxon>Vertebrata</taxon>
        <taxon>Euteleostomi</taxon>
        <taxon>Lepidosauria</taxon>
        <taxon>Squamata</taxon>
        <taxon>Bifurcata</taxon>
        <taxon>Unidentata</taxon>
        <taxon>Episquamata</taxon>
        <taxon>Laterata</taxon>
        <taxon>Lacertibaenia</taxon>
        <taxon>Lacertidae</taxon>
        <taxon>Podarcis</taxon>
    </lineage>
</organism>
<keyword evidence="19" id="KW-1185">Reference proteome</keyword>
<dbReference type="EC" id="1.5.3.7" evidence="13"/>
<name>A0A670KF40_PODMU</name>
<dbReference type="SUPFAM" id="SSF51905">
    <property type="entry name" value="FAD/NAD(P)-binding domain"/>
    <property type="match status" value="1"/>
</dbReference>
<feature type="domain" description="FAD dependent oxidoreductase" evidence="17">
    <location>
        <begin position="12"/>
        <end position="367"/>
    </location>
</feature>
<sequence length="397" mass="43825">MQQSLQNSRFYDAIVVGAGIQGTFAAYHLAKRGQKTLLLEQFPLPHTRGSSHGQSRIIRTAYPQDYYTAMLGEAYRLWAELEEEAGTKLHRQTPMLVLGRKDNPAFQRFWDAMQRNHVPSEALTAESLAQRFPGIHLRGGEVAVCDHTAGILFADKAVKAGQDQFQRNGGTIRDGEKVHGILPGAVITVTTSQGQYRAKHLVVTAGAWANRLLAPLGLHLPLQPLRITVCYWRAKAGSPPGLLEKLPCFLGINLNGEKRDLYGLPAGEYPGLVKVCYHYGTPVDPDHPDQPGSSAPDLRILQDFVSKYLPGLEPEPAVQERCMYTNTPDEDFVLDRHPHFRNIAIGAGFSGHGFKFAPVVGKILCELSLGEEPSYDLVPFQISRFSSQLKAPCKPPN</sequence>
<dbReference type="GeneTree" id="ENSGT00390000011000"/>
<reference evidence="18" key="3">
    <citation type="submission" date="2025-09" db="UniProtKB">
        <authorList>
            <consortium name="Ensembl"/>
        </authorList>
    </citation>
    <scope>IDENTIFICATION</scope>
</reference>
<reference evidence="18" key="2">
    <citation type="submission" date="2025-08" db="UniProtKB">
        <authorList>
            <consortium name="Ensembl"/>
        </authorList>
    </citation>
    <scope>IDENTIFICATION</scope>
</reference>
<comment type="cofactor">
    <cofactor evidence="1">
        <name>FAD</name>
        <dbReference type="ChEBI" id="CHEBI:57692"/>
    </cofactor>
</comment>
<evidence type="ECO:0000256" key="14">
    <source>
        <dbReference type="ARBA" id="ARBA00070200"/>
    </source>
</evidence>
<dbReference type="AlphaFoldDB" id="A0A670KF40"/>
<evidence type="ECO:0000256" key="1">
    <source>
        <dbReference type="ARBA" id="ARBA00001974"/>
    </source>
</evidence>
<dbReference type="InterPro" id="IPR006076">
    <property type="entry name" value="FAD-dep_OxRdtase"/>
</dbReference>
<dbReference type="Gene3D" id="3.50.50.60">
    <property type="entry name" value="FAD/NAD(P)-binding domain"/>
    <property type="match status" value="1"/>
</dbReference>
<evidence type="ECO:0000256" key="8">
    <source>
        <dbReference type="ARBA" id="ARBA00023002"/>
    </source>
</evidence>
<evidence type="ECO:0000256" key="15">
    <source>
        <dbReference type="ARBA" id="ARBA00082030"/>
    </source>
</evidence>
<evidence type="ECO:0000256" key="11">
    <source>
        <dbReference type="ARBA" id="ARBA00052742"/>
    </source>
</evidence>
<evidence type="ECO:0000259" key="17">
    <source>
        <dbReference type="Pfam" id="PF01266"/>
    </source>
</evidence>
<comment type="function">
    <text evidence="12">Metabolizes sarcosine, L-pipecolic acid and L-proline.</text>
</comment>
<dbReference type="GO" id="GO:0008115">
    <property type="term" value="F:sarcosine oxidase activity"/>
    <property type="evidence" value="ECO:0007669"/>
    <property type="project" value="UniProtKB-EC"/>
</dbReference>
<dbReference type="Pfam" id="PF01266">
    <property type="entry name" value="DAO"/>
    <property type="match status" value="1"/>
</dbReference>
<dbReference type="EC" id="1.4.3.2" evidence="5"/>
<evidence type="ECO:0000256" key="10">
    <source>
        <dbReference type="ARBA" id="ARBA00051859"/>
    </source>
</evidence>
<keyword evidence="9" id="KW-0325">Glycoprotein</keyword>
<dbReference type="Ensembl" id="ENSPMRT00000036324.1">
    <property type="protein sequence ID" value="ENSPMRP00000034234.1"/>
    <property type="gene ID" value="ENSPMRG00000022208.1"/>
</dbReference>
<evidence type="ECO:0000256" key="2">
    <source>
        <dbReference type="ARBA" id="ARBA00005465"/>
    </source>
</evidence>
<keyword evidence="6" id="KW-0285">Flavoprotein</keyword>
<evidence type="ECO:0000256" key="4">
    <source>
        <dbReference type="ARBA" id="ARBA00012769"/>
    </source>
</evidence>
<evidence type="ECO:0000256" key="5">
    <source>
        <dbReference type="ARBA" id="ARBA00012806"/>
    </source>
</evidence>
<comment type="catalytic activity">
    <reaction evidence="10">
        <text>L-pipecolate + O2 = L-1-piperideine-6-carboxylate + H2O2 + H(+)</text>
        <dbReference type="Rhea" id="RHEA:11992"/>
        <dbReference type="ChEBI" id="CHEBI:15378"/>
        <dbReference type="ChEBI" id="CHEBI:15379"/>
        <dbReference type="ChEBI" id="CHEBI:16240"/>
        <dbReference type="ChEBI" id="CHEBI:58769"/>
        <dbReference type="ChEBI" id="CHEBI:61185"/>
        <dbReference type="EC" id="1.5.3.7"/>
    </reaction>
</comment>
<gene>
    <name evidence="18" type="primary">PIPOX</name>
</gene>
<evidence type="ECO:0000256" key="13">
    <source>
        <dbReference type="ARBA" id="ARBA00066548"/>
    </source>
</evidence>
<dbReference type="GO" id="GO:0050660">
    <property type="term" value="F:flavin adenine dinucleotide binding"/>
    <property type="evidence" value="ECO:0007669"/>
    <property type="project" value="InterPro"/>
</dbReference>
<dbReference type="InterPro" id="IPR045170">
    <property type="entry name" value="MTOX"/>
</dbReference>
<dbReference type="GO" id="GO:0033514">
    <property type="term" value="P:L-lysine catabolic process to acetyl-CoA via L-pipecolate"/>
    <property type="evidence" value="ECO:0007669"/>
    <property type="project" value="TreeGrafter"/>
</dbReference>
<proteinExistence type="inferred from homology"/>
<evidence type="ECO:0000256" key="12">
    <source>
        <dbReference type="ARBA" id="ARBA00055924"/>
    </source>
</evidence>
<evidence type="ECO:0000313" key="19">
    <source>
        <dbReference type="Proteomes" id="UP000472272"/>
    </source>
</evidence>
<dbReference type="GO" id="GO:0001716">
    <property type="term" value="F:L-amino-acid oxidase activity"/>
    <property type="evidence" value="ECO:0007669"/>
    <property type="project" value="UniProtKB-EC"/>
</dbReference>
<comment type="catalytic activity">
    <reaction evidence="11">
        <text>sarcosine + O2 + H2O = formaldehyde + glycine + H2O2</text>
        <dbReference type="Rhea" id="RHEA:13313"/>
        <dbReference type="ChEBI" id="CHEBI:15377"/>
        <dbReference type="ChEBI" id="CHEBI:15379"/>
        <dbReference type="ChEBI" id="CHEBI:16240"/>
        <dbReference type="ChEBI" id="CHEBI:16842"/>
        <dbReference type="ChEBI" id="CHEBI:57305"/>
        <dbReference type="ChEBI" id="CHEBI:57433"/>
        <dbReference type="EC" id="1.5.3.1"/>
    </reaction>
</comment>
<dbReference type="FunFam" id="3.50.50.60:FF:000189">
    <property type="entry name" value="Monomeric sarcosine oxidase"/>
    <property type="match status" value="1"/>
</dbReference>
<dbReference type="NCBIfam" id="TIGR01377">
    <property type="entry name" value="soxA_mon"/>
    <property type="match status" value="1"/>
</dbReference>
<comment type="similarity">
    <text evidence="3">Belongs to the MSOX/MTOX family.</text>
</comment>
<evidence type="ECO:0000256" key="16">
    <source>
        <dbReference type="ARBA" id="ARBA00082118"/>
    </source>
</evidence>
<dbReference type="SUPFAM" id="SSF54373">
    <property type="entry name" value="FAD-linked reductases, C-terminal domain"/>
    <property type="match status" value="1"/>
</dbReference>
<dbReference type="Gene3D" id="3.30.9.10">
    <property type="entry name" value="D-Amino Acid Oxidase, subunit A, domain 2"/>
    <property type="match status" value="1"/>
</dbReference>
<reference evidence="18 19" key="1">
    <citation type="journal article" date="2019" name="Proc. Natl. Acad. Sci. U.S.A.">
        <title>Regulatory changes in pterin and carotenoid genes underlie balanced color polymorphisms in the wall lizard.</title>
        <authorList>
            <person name="Andrade P."/>
            <person name="Pinho C."/>
            <person name="Perez I de Lanuza G."/>
            <person name="Afonso S."/>
            <person name="Brejcha J."/>
            <person name="Rubin C.J."/>
            <person name="Wallerman O."/>
            <person name="Pereira P."/>
            <person name="Sabatino S.J."/>
            <person name="Bellati A."/>
            <person name="Pellitteri-Rosa D."/>
            <person name="Bosakova Z."/>
            <person name="Bunikis I."/>
            <person name="Carretero M.A."/>
            <person name="Feiner N."/>
            <person name="Marsik P."/>
            <person name="Pauperio F."/>
            <person name="Salvi D."/>
            <person name="Soler L."/>
            <person name="While G.M."/>
            <person name="Uller T."/>
            <person name="Font E."/>
            <person name="Andersson L."/>
            <person name="Carneiro M."/>
        </authorList>
    </citation>
    <scope>NUCLEOTIDE SEQUENCE</scope>
</reference>
<dbReference type="PANTHER" id="PTHR10961">
    <property type="entry name" value="PEROXISOMAL SARCOSINE OXIDASE"/>
    <property type="match status" value="1"/>
</dbReference>
<evidence type="ECO:0000256" key="7">
    <source>
        <dbReference type="ARBA" id="ARBA00022827"/>
    </source>
</evidence>
<dbReference type="GO" id="GO:0050031">
    <property type="term" value="F:L-pipecolate oxidase activity"/>
    <property type="evidence" value="ECO:0007669"/>
    <property type="project" value="UniProtKB-EC"/>
</dbReference>
<comment type="similarity">
    <text evidence="2">Belongs to the flavin monoamine oxidase family. FIG1 subfamily.</text>
</comment>
<dbReference type="Proteomes" id="UP000472272">
    <property type="component" value="Chromosome 15"/>
</dbReference>
<evidence type="ECO:0000256" key="6">
    <source>
        <dbReference type="ARBA" id="ARBA00022630"/>
    </source>
</evidence>
<evidence type="ECO:0000256" key="9">
    <source>
        <dbReference type="ARBA" id="ARBA00023180"/>
    </source>
</evidence>
<accession>A0A670KF40</accession>
<dbReference type="NCBIfam" id="NF008425">
    <property type="entry name" value="PRK11259.1"/>
    <property type="match status" value="1"/>
</dbReference>
<evidence type="ECO:0000256" key="3">
    <source>
        <dbReference type="ARBA" id="ARBA00010989"/>
    </source>
</evidence>
<evidence type="ECO:0000313" key="18">
    <source>
        <dbReference type="Ensembl" id="ENSPMRP00000034234.1"/>
    </source>
</evidence>
<dbReference type="PANTHER" id="PTHR10961:SF46">
    <property type="entry name" value="PEROXISOMAL SARCOSINE OXIDASE"/>
    <property type="match status" value="1"/>
</dbReference>
<keyword evidence="8" id="KW-0560">Oxidoreductase</keyword>